<name>A0ABW0ULV1_9ACTN</name>
<dbReference type="PROSITE" id="PS51534">
    <property type="entry name" value="SEFIR"/>
    <property type="match status" value="1"/>
</dbReference>
<dbReference type="SMART" id="SM00382">
    <property type="entry name" value="AAA"/>
    <property type="match status" value="1"/>
</dbReference>
<proteinExistence type="predicted"/>
<feature type="region of interest" description="Disordered" evidence="1">
    <location>
        <begin position="177"/>
        <end position="204"/>
    </location>
</feature>
<gene>
    <name evidence="3" type="ORF">ACFPZJ_05925</name>
</gene>
<comment type="caution">
    <text evidence="3">The sequence shown here is derived from an EMBL/GenBank/DDBJ whole genome shotgun (WGS) entry which is preliminary data.</text>
</comment>
<keyword evidence="4" id="KW-1185">Reference proteome</keyword>
<protein>
    <recommendedName>
        <fullName evidence="2">SEFIR domain-containing protein</fullName>
    </recommendedName>
</protein>
<dbReference type="Gene3D" id="3.40.50.10140">
    <property type="entry name" value="Toll/interleukin-1 receptor homology (TIR) domain"/>
    <property type="match status" value="1"/>
</dbReference>
<dbReference type="Gene3D" id="3.40.50.300">
    <property type="entry name" value="P-loop containing nucleotide triphosphate hydrolases"/>
    <property type="match status" value="1"/>
</dbReference>
<evidence type="ECO:0000313" key="3">
    <source>
        <dbReference type="EMBL" id="MFC5633339.1"/>
    </source>
</evidence>
<dbReference type="InterPro" id="IPR003593">
    <property type="entry name" value="AAA+_ATPase"/>
</dbReference>
<evidence type="ECO:0000259" key="2">
    <source>
        <dbReference type="PROSITE" id="PS51534"/>
    </source>
</evidence>
<dbReference type="Proteomes" id="UP001596154">
    <property type="component" value="Unassembled WGS sequence"/>
</dbReference>
<dbReference type="SUPFAM" id="SSF52540">
    <property type="entry name" value="P-loop containing nucleoside triphosphate hydrolases"/>
    <property type="match status" value="1"/>
</dbReference>
<dbReference type="InterPro" id="IPR035897">
    <property type="entry name" value="Toll_tir_struct_dom_sf"/>
</dbReference>
<dbReference type="RefSeq" id="WP_381018195.1">
    <property type="nucleotide sequence ID" value="NZ_JBHSNY010000002.1"/>
</dbReference>
<dbReference type="InterPro" id="IPR027417">
    <property type="entry name" value="P-loop_NTPase"/>
</dbReference>
<sequence length="1439" mass="157632">MLGNDGGETADTRPDARPRVFISYAHEDDGGAHAGRVFELYRLLREEGGVDAQLDVLAAQEPQDWTLWMQRQFVTADFVLVIASPAYKRRAEGTETPGVGKGVTWEAGFLRQYVYGESAGWFRRVLKVVLPGGSPGDLPAYLGGDTVSHFTVDPITVEGAEDLIRYLWKEPALREPRLGPRPRFPTREHAGGAGDTGPGDALPPELAEVWRSSQASAGEAETVGLHPSGRELLLSEGLYIERGIEKDVVAALESPGCTAVVGEAGFGKTSLVWSVHRRFAERGHRPLFIRASSLLSGLYEPPRDGATRRRTGVLVPDVVLRALEQAARREPTTVLLIDTVDLLMHSDDACALVVEVLQSADRLDLPTLLTCRPVEAHRLASAAERAGVEIRTKALAAYDGAEWPKAVRSYAHGYYDGVDGAPPADLVVDRVVNAASLGRALREVCANPFALRLLFELYAPAVPDEDVDTPGLYDRFWKRRVVSDQRAWRTDGTALPAVDLSPYARAAARLMLSSSRIDAQRAVLESRIEYQLARTRTPVLPDGPEVGAALEALRSRGVLTIRDQTGYLWFFHQTFFEHAAARGVLACGSAAVDDLMTRVAQDPGDLYFGEVASEVLLMAGRLPEASGDTYSPDRADATLAGWLAARDPALLGMGLRVYAKLKIPGPLVLSSAADALERADTPTIDRFLRLLPSVTHEELDRPLRDLARLWATRRKDGKRVRKGVIEALVRLATQDVGAVEAFTRRHGCFEWLKSWPPNELHHHERLAFRLLDALVTADQERAVGLALDFWRAAARTGQLSLQTDLVVRMADWHLPPRLVRKAVKEFLRGLAGIRPGKQDTVPFERAFSRFFLRSAPRADSVLPHLRAVLGTAGDPSPAAAERQGHASPLVLRTTLRMHTAAVMNGLCVDAAAFLDTVLATRDPQRQLAVCYGVLTEALVGRAARFETDPRGTGPTPPDTENPLTVEARRRCAQALRALPCEENSPLGGKDPRWLWRNALQEAALPPDALLHLLPPAGDLPADPARSLWLRNTGLSSFLISGSLAGHTEARLALDALAGDREVQRALEGTKAGRAALENMVGRLQYAVPRHLPLLDHLITYALTAAQPEVLHQTLGELVKNARTEGGPAPTARPPVPEAHRQTLTGHRRTLIGDRKPHLRRHGFILWKVLLELGVDDFPTVDEIVAAWQDAAAQDLRNAILELAAVTVPARVWDDTAPTRLLRLLRPLLKTGGQARQEPPARATEQVISHESNARMLLAQAHAHLGSLDRAEAHVAFVLCLAERAGYDVATQLGSHTLSGILRPLGFLMERLVAEDPSGAARLTATVVEAMHRIQPADVKWKRDIARVWAVFLGELCTRLAPADQERLVRRMLNEPAYCAPVVSAAAQLRPKPRWLDDLFRDEATPASLRESMRGSNYLHGRAEGRTGGWRGLLEYAPLY</sequence>
<dbReference type="InterPro" id="IPR013568">
    <property type="entry name" value="SEFIR_dom"/>
</dbReference>
<organism evidence="3 4">
    <name type="scientific">Streptomyces bullii</name>
    <dbReference type="NCBI Taxonomy" id="349910"/>
    <lineage>
        <taxon>Bacteria</taxon>
        <taxon>Bacillati</taxon>
        <taxon>Actinomycetota</taxon>
        <taxon>Actinomycetes</taxon>
        <taxon>Kitasatosporales</taxon>
        <taxon>Streptomycetaceae</taxon>
        <taxon>Streptomyces</taxon>
    </lineage>
</organism>
<reference evidence="4" key="1">
    <citation type="journal article" date="2019" name="Int. J. Syst. Evol. Microbiol.">
        <title>The Global Catalogue of Microorganisms (GCM) 10K type strain sequencing project: providing services to taxonomists for standard genome sequencing and annotation.</title>
        <authorList>
            <consortium name="The Broad Institute Genomics Platform"/>
            <consortium name="The Broad Institute Genome Sequencing Center for Infectious Disease"/>
            <person name="Wu L."/>
            <person name="Ma J."/>
        </authorList>
    </citation>
    <scope>NUCLEOTIDE SEQUENCE [LARGE SCALE GENOMIC DNA]</scope>
    <source>
        <strain evidence="4">CGMCC 4.7248</strain>
    </source>
</reference>
<evidence type="ECO:0000313" key="4">
    <source>
        <dbReference type="Proteomes" id="UP001596154"/>
    </source>
</evidence>
<accession>A0ABW0ULV1</accession>
<evidence type="ECO:0000256" key="1">
    <source>
        <dbReference type="SAM" id="MobiDB-lite"/>
    </source>
</evidence>
<feature type="domain" description="SEFIR" evidence="2">
    <location>
        <begin position="17"/>
        <end position="159"/>
    </location>
</feature>
<dbReference type="EMBL" id="JBHSNY010000002">
    <property type="protein sequence ID" value="MFC5633339.1"/>
    <property type="molecule type" value="Genomic_DNA"/>
</dbReference>